<dbReference type="GO" id="GO:0042254">
    <property type="term" value="P:ribosome biogenesis"/>
    <property type="evidence" value="ECO:0007669"/>
    <property type="project" value="InterPro"/>
</dbReference>
<keyword evidence="8" id="KW-0812">Transmembrane</keyword>
<keyword evidence="8" id="KW-0472">Membrane</keyword>
<dbReference type="OrthoDB" id="1924787at2759"/>
<dbReference type="GO" id="GO:0000139">
    <property type="term" value="C:Golgi membrane"/>
    <property type="evidence" value="ECO:0007669"/>
    <property type="project" value="UniProtKB-SubCell"/>
</dbReference>
<feature type="domain" description="Ribosomal protein eL8/eL30/eS12/Gadd45" evidence="9">
    <location>
        <begin position="765"/>
        <end position="840"/>
    </location>
</feature>
<organism evidence="11 12">
    <name type="scientific">Solanum commersonii</name>
    <name type="common">Commerson's wild potato</name>
    <name type="synonym">Commerson's nightshade</name>
    <dbReference type="NCBI Taxonomy" id="4109"/>
    <lineage>
        <taxon>Eukaryota</taxon>
        <taxon>Viridiplantae</taxon>
        <taxon>Streptophyta</taxon>
        <taxon>Embryophyta</taxon>
        <taxon>Tracheophyta</taxon>
        <taxon>Spermatophyta</taxon>
        <taxon>Magnoliopsida</taxon>
        <taxon>eudicotyledons</taxon>
        <taxon>Gunneridae</taxon>
        <taxon>Pentapetalae</taxon>
        <taxon>asterids</taxon>
        <taxon>lamiids</taxon>
        <taxon>Solanales</taxon>
        <taxon>Solanaceae</taxon>
        <taxon>Solanoideae</taxon>
        <taxon>Solaneae</taxon>
        <taxon>Solanum</taxon>
    </lineage>
</organism>
<comment type="similarity">
    <text evidence="3">Belongs to the glycosyltransferase 47 family.</text>
</comment>
<evidence type="ECO:0000256" key="1">
    <source>
        <dbReference type="ARBA" id="ARBA00004323"/>
    </source>
</evidence>
<dbReference type="InterPro" id="IPR040911">
    <property type="entry name" value="Exostosin_GT47"/>
</dbReference>
<keyword evidence="8" id="KW-1133">Transmembrane helix</keyword>
<dbReference type="Gene3D" id="3.30.1330.30">
    <property type="match status" value="1"/>
</dbReference>
<comment type="subcellular location">
    <subcellularLocation>
        <location evidence="1">Golgi apparatus membrane</location>
        <topology evidence="1">Single-pass type II membrane protein</topology>
    </subcellularLocation>
</comment>
<evidence type="ECO:0008006" key="13">
    <source>
        <dbReference type="Google" id="ProtNLM"/>
    </source>
</evidence>
<evidence type="ECO:0000256" key="4">
    <source>
        <dbReference type="ARBA" id="ARBA00022676"/>
    </source>
</evidence>
<reference evidence="11 12" key="1">
    <citation type="submission" date="2020-09" db="EMBL/GenBank/DDBJ databases">
        <title>De no assembly of potato wild relative species, Solanum commersonii.</title>
        <authorList>
            <person name="Cho K."/>
        </authorList>
    </citation>
    <scope>NUCLEOTIDE SEQUENCE [LARGE SCALE GENOMIC DNA]</scope>
    <source>
        <strain evidence="11">LZ3.2</strain>
        <tissue evidence="11">Leaf</tissue>
    </source>
</reference>
<dbReference type="GO" id="GO:1990904">
    <property type="term" value="C:ribonucleoprotein complex"/>
    <property type="evidence" value="ECO:0007669"/>
    <property type="project" value="UniProtKB-KW"/>
</dbReference>
<feature type="domain" description="Exostosin GT47" evidence="10">
    <location>
        <begin position="240"/>
        <end position="521"/>
    </location>
</feature>
<evidence type="ECO:0000256" key="3">
    <source>
        <dbReference type="ARBA" id="ARBA00010271"/>
    </source>
</evidence>
<gene>
    <name evidence="11" type="ORF">H5410_033201</name>
</gene>
<proteinExistence type="inferred from homology"/>
<dbReference type="PROSITE" id="PS01082">
    <property type="entry name" value="RIBOSOMAL_L7AE"/>
    <property type="match status" value="1"/>
</dbReference>
<dbReference type="InterPro" id="IPR004037">
    <property type="entry name" value="Ribosomal_eL8-like_CS"/>
</dbReference>
<keyword evidence="7" id="KW-0687">Ribonucleoprotein</keyword>
<dbReference type="PANTHER" id="PTHR11062">
    <property type="entry name" value="EXOSTOSIN HEPARAN SULFATE GLYCOSYLTRANSFERASE -RELATED"/>
    <property type="match status" value="1"/>
</dbReference>
<dbReference type="SUPFAM" id="SSF55315">
    <property type="entry name" value="L30e-like"/>
    <property type="match status" value="1"/>
</dbReference>
<keyword evidence="5" id="KW-0735">Signal-anchor</keyword>
<dbReference type="PRINTS" id="PR00882">
    <property type="entry name" value="RIBOSOMALL7A"/>
</dbReference>
<dbReference type="InterPro" id="IPR018492">
    <property type="entry name" value="Ribosomal_eL8/Nhp2"/>
</dbReference>
<dbReference type="PRINTS" id="PR00881">
    <property type="entry name" value="L7ARS6FAMILY"/>
</dbReference>
<evidence type="ECO:0000313" key="12">
    <source>
        <dbReference type="Proteomes" id="UP000824120"/>
    </source>
</evidence>
<keyword evidence="12" id="KW-1185">Reference proteome</keyword>
<dbReference type="InterPro" id="IPR004038">
    <property type="entry name" value="Ribosomal_eL8/eL30/eS12/Gad45"/>
</dbReference>
<dbReference type="EMBL" id="JACXVP010000006">
    <property type="protein sequence ID" value="KAG5601831.1"/>
    <property type="molecule type" value="Genomic_DNA"/>
</dbReference>
<sequence>MGIELQFQRLCCVHTVKKLLSIFGIVIAVVVLISQLLALPYENYISLLSNVDGVGVEAETDLATDEKRSNVEVDSLLGFQKLGNSSYLGKRLNANSTIGFYLNVSTYSSLGKMRNESAQILQVKSPAACSSGRDNVIADTGNKTSSLMENEATNSNSNILRAGINSKRRRPASISYMNTLVQQNSSISLVRSQWRSAREGELRYAKVQIENAPIIRNIPELHSSIFRNYSKFRRSYELMERVLKVHVYKEGEKPIFHHPYMRGIYASEGWFMKLMEKNKQFLVKDPKRAHLFYLPFSSLKLREALSKQNFTHQKDLENHLSNYIGKISRKYHFWNRSRGADHFFAACHDWAPRLTRKNMETCVRVLCNSNIAGGFKIGKDVSLPVTYVRSAEDPLKDLGGNPPSARPVLAFFAGGIHGYLRPILLQHWSEKEPDMKIFGPMPRDPEGKAKYRELMKSSKYCICARGYEVHTPRVVESIHYDCVPVIISDNYVPPFFEVFDWESFSVFVLEKDVPDLRNILLSIPEEKYMKMQRRLKIVQQYFLWHKNPVKYDLFHMILHSIWYNRVFQIAKKLAFPLLPASNSAHFTAFHHHLCFHLKSAIAMFDAFLIVVLTTRMKQRNLKGVHPNARTIMITAKCGLFIRSSQTREKKMAPKKGVAVASKKKPEKAKVVNPLFEKRPKQFGIGGALPPKKDVTRNVRWPRNVTLQRKKRILKMRLKVPPALNQFTKTLDKNLATNLFKMLLKYRPEDKAAKKERLVKRAQAEAEGKTPETKKPIIVKYGLKHITYLIEQNKAQLVVIAHDVDPIELVVWLPALCRKMEIPYCIVKGKARLGSVSNTKSVFLMLPNRSDTNIDDCAQIVHKKTASALCLTTVKNEDKMEFSRVLEAIKANFNDKYEENRKKWGGGIMGSKSQARTKAKERVLAKEAAQRLN</sequence>
<dbReference type="Proteomes" id="UP000824120">
    <property type="component" value="Chromosome 6"/>
</dbReference>
<evidence type="ECO:0000313" key="11">
    <source>
        <dbReference type="EMBL" id="KAG5601831.1"/>
    </source>
</evidence>
<evidence type="ECO:0000259" key="10">
    <source>
        <dbReference type="Pfam" id="PF03016"/>
    </source>
</evidence>
<dbReference type="InterPro" id="IPR029064">
    <property type="entry name" value="Ribosomal_eL30-like_sf"/>
</dbReference>
<dbReference type="AlphaFoldDB" id="A0A9J5YQ14"/>
<dbReference type="InterPro" id="IPR001921">
    <property type="entry name" value="Ribosomal_eL8_euk"/>
</dbReference>
<evidence type="ECO:0000259" key="9">
    <source>
        <dbReference type="Pfam" id="PF01248"/>
    </source>
</evidence>
<evidence type="ECO:0000256" key="5">
    <source>
        <dbReference type="ARBA" id="ARBA00022968"/>
    </source>
</evidence>
<keyword evidence="6" id="KW-0333">Golgi apparatus</keyword>
<comment type="similarity">
    <text evidence="2">Belongs to the eukaryotic ribosomal protein eL8 family.</text>
</comment>
<evidence type="ECO:0000256" key="6">
    <source>
        <dbReference type="ARBA" id="ARBA00023034"/>
    </source>
</evidence>
<comment type="caution">
    <text evidence="11">The sequence shown here is derived from an EMBL/GenBank/DDBJ whole genome shotgun (WGS) entry which is preliminary data.</text>
</comment>
<dbReference type="Pfam" id="PF01248">
    <property type="entry name" value="Ribosomal_L7Ae"/>
    <property type="match status" value="1"/>
</dbReference>
<dbReference type="PANTHER" id="PTHR11062:SF77">
    <property type="entry name" value="GLYCOSYLTRANSFERASE FAMILY EXOSTOSIN PROTEIN"/>
    <property type="match status" value="1"/>
</dbReference>
<dbReference type="GO" id="GO:0016757">
    <property type="term" value="F:glycosyltransferase activity"/>
    <property type="evidence" value="ECO:0007669"/>
    <property type="project" value="UniProtKB-KW"/>
</dbReference>
<keyword evidence="4" id="KW-0328">Glycosyltransferase</keyword>
<name>A0A9J5YQ14_SOLCO</name>
<evidence type="ECO:0000256" key="7">
    <source>
        <dbReference type="ARBA" id="ARBA00023274"/>
    </source>
</evidence>
<accession>A0A9J5YQ14</accession>
<protein>
    <recommendedName>
        <fullName evidence="13">Exostosin GT47 domain-containing protein</fullName>
    </recommendedName>
</protein>
<feature type="transmembrane region" description="Helical" evidence="8">
    <location>
        <begin position="20"/>
        <end position="41"/>
    </location>
</feature>
<evidence type="ECO:0000256" key="2">
    <source>
        <dbReference type="ARBA" id="ARBA00007337"/>
    </source>
</evidence>
<evidence type="ECO:0000256" key="8">
    <source>
        <dbReference type="SAM" id="Phobius"/>
    </source>
</evidence>
<dbReference type="InterPro" id="IPR004263">
    <property type="entry name" value="Exostosin"/>
</dbReference>
<dbReference type="Pfam" id="PF03016">
    <property type="entry name" value="Exostosin_GT47"/>
    <property type="match status" value="1"/>
</dbReference>
<keyword evidence="4" id="KW-0808">Transferase</keyword>